<evidence type="ECO:0000313" key="1">
    <source>
        <dbReference type="EMBL" id="TMP32595.1"/>
    </source>
</evidence>
<dbReference type="AlphaFoldDB" id="A0A5S3WT37"/>
<accession>A0A5S3WT37</accession>
<dbReference type="RefSeq" id="WP_138550921.1">
    <property type="nucleotide sequence ID" value="NZ_PNCH01000015.1"/>
</dbReference>
<sequence>MTDENYEFEPESGLTLTMNGTSGTFRAGYNNENLEVKYLLTHVSLDPNSSMDKSLLKELAPFREIFDFKDLEFDELMQRDIDDSRVSHSLIPYILDQNNHASVKFFPPIVVLLLPTESGKVKPAAYYDKVTILGEPLKPVKGIKKWSCMRSGEPGDEVFQFDQPILYGNEPNNHNFVSLRVNPNRSKLVIVDGQHRAMALLALYRNTQKGWDGETKEAFKQYYEEWTPELINSFDLAGIKLPIIICTVPGLDENYTGDFNLKKAARSIFLTLNQTAKPVSNVRNLLLDDNDIISSFLRGILSTVKNRDLREESSFRIFNVELDQVDNKVKLQSTTAFTAVQHLYYIIEHLLLNSEDVKGVSPRSGRFKSRKSDGYISNLKQRLNALDVLGSDVTSTITRSSFSNKVERKLTEQFHSVYGKALLKIFENFYPYTVHCEAVLSLKSQISEKGEKTIKSVFFDGQGVAKVFEKHRQKLLEKYKDNSSPELSELLEQIDAKAKAIQGFEGGFKNDRFNRFIAPISDKAKLNDAEGNISEDLREIIHSIFENTLTTVAFQSALICGFFHIYEQVSSDFEGSSTVSLEEELSSYLESINVFFNPKSFSQLKRLVSVFSGLLKGEDASNMQYIERSADSFRNVVCRSEMQPDLWPKYRYVLLELWKPCSLDVGNVVSSELEECRQQVFSELHGDVLKKYCKEKMIHESELDDEARTHVFEVAFESFKSFVKHLTGAAGGLSASEYKSLVL</sequence>
<evidence type="ECO:0008006" key="3">
    <source>
        <dbReference type="Google" id="ProtNLM"/>
    </source>
</evidence>
<reference evidence="2" key="2">
    <citation type="submission" date="2019-06" db="EMBL/GenBank/DDBJ databases">
        <title>Co-occurence of chitin degradation, pigmentation and bioactivity in marine Pseudoalteromonas.</title>
        <authorList>
            <person name="Sonnenschein E.C."/>
            <person name="Bech P.K."/>
        </authorList>
    </citation>
    <scope>NUCLEOTIDE SEQUENCE [LARGE SCALE GENOMIC DNA]</scope>
    <source>
        <strain evidence="2">S2676</strain>
    </source>
</reference>
<dbReference type="OrthoDB" id="494153at2"/>
<dbReference type="EMBL" id="PNCI01000003">
    <property type="protein sequence ID" value="TMP32595.1"/>
    <property type="molecule type" value="Genomic_DNA"/>
</dbReference>
<protein>
    <recommendedName>
        <fullName evidence="3">DGQHR domain-containing protein</fullName>
    </recommendedName>
</protein>
<reference evidence="1 2" key="1">
    <citation type="submission" date="2018-01" db="EMBL/GenBank/DDBJ databases">
        <authorList>
            <person name="Paulsen S."/>
            <person name="Gram L.K."/>
        </authorList>
    </citation>
    <scope>NUCLEOTIDE SEQUENCE [LARGE SCALE GENOMIC DNA]</scope>
    <source>
        <strain evidence="1 2">S2676</strain>
    </source>
</reference>
<evidence type="ECO:0000313" key="2">
    <source>
        <dbReference type="Proteomes" id="UP000310249"/>
    </source>
</evidence>
<organism evidence="1 2">
    <name type="scientific">Pseudoalteromonas rubra</name>
    <dbReference type="NCBI Taxonomy" id="43658"/>
    <lineage>
        <taxon>Bacteria</taxon>
        <taxon>Pseudomonadati</taxon>
        <taxon>Pseudomonadota</taxon>
        <taxon>Gammaproteobacteria</taxon>
        <taxon>Alteromonadales</taxon>
        <taxon>Pseudoalteromonadaceae</taxon>
        <taxon>Pseudoalteromonas</taxon>
    </lineage>
</organism>
<name>A0A5S3WT37_9GAMM</name>
<dbReference type="Proteomes" id="UP000310249">
    <property type="component" value="Unassembled WGS sequence"/>
</dbReference>
<comment type="caution">
    <text evidence="1">The sequence shown here is derived from an EMBL/GenBank/DDBJ whole genome shotgun (WGS) entry which is preliminary data.</text>
</comment>
<proteinExistence type="predicted"/>
<gene>
    <name evidence="1" type="ORF">CWB99_01605</name>
</gene>